<evidence type="ECO:0000313" key="3">
    <source>
        <dbReference type="Proteomes" id="UP001066276"/>
    </source>
</evidence>
<evidence type="ECO:0000313" key="2">
    <source>
        <dbReference type="EMBL" id="KAJ1156055.1"/>
    </source>
</evidence>
<sequence length="133" mass="15373">MPQTESVWEGQSSSVVESHKVLPSTYEIVVSNKKGMVFSSALQVEAVRVLFETILSEICELRQPQAQKIEELQQRLTKIEQNFGQVPRRLKEAEQRIPDLEDKVGSFNKDILAEQKKVRCLEYKVEEMENHAR</sequence>
<gene>
    <name evidence="2" type="ORF">NDU88_008780</name>
</gene>
<accession>A0AAV7RX37</accession>
<evidence type="ECO:0000256" key="1">
    <source>
        <dbReference type="SAM" id="Coils"/>
    </source>
</evidence>
<keyword evidence="3" id="KW-1185">Reference proteome</keyword>
<dbReference type="AlphaFoldDB" id="A0AAV7RX37"/>
<name>A0AAV7RX37_PLEWA</name>
<dbReference type="EMBL" id="JANPWB010000009">
    <property type="protein sequence ID" value="KAJ1156055.1"/>
    <property type="molecule type" value="Genomic_DNA"/>
</dbReference>
<proteinExistence type="predicted"/>
<dbReference type="Gene3D" id="3.90.20.10">
    <property type="match status" value="1"/>
</dbReference>
<protein>
    <submittedName>
        <fullName evidence="2">Uncharacterized protein</fullName>
    </submittedName>
</protein>
<organism evidence="2 3">
    <name type="scientific">Pleurodeles waltl</name>
    <name type="common">Iberian ribbed newt</name>
    <dbReference type="NCBI Taxonomy" id="8319"/>
    <lineage>
        <taxon>Eukaryota</taxon>
        <taxon>Metazoa</taxon>
        <taxon>Chordata</taxon>
        <taxon>Craniata</taxon>
        <taxon>Vertebrata</taxon>
        <taxon>Euteleostomi</taxon>
        <taxon>Amphibia</taxon>
        <taxon>Batrachia</taxon>
        <taxon>Caudata</taxon>
        <taxon>Salamandroidea</taxon>
        <taxon>Salamandridae</taxon>
        <taxon>Pleurodelinae</taxon>
        <taxon>Pleurodeles</taxon>
    </lineage>
</organism>
<keyword evidence="1" id="KW-0175">Coiled coil</keyword>
<comment type="caution">
    <text evidence="2">The sequence shown here is derived from an EMBL/GenBank/DDBJ whole genome shotgun (WGS) entry which is preliminary data.</text>
</comment>
<feature type="coiled-coil region" evidence="1">
    <location>
        <begin position="62"/>
        <end position="110"/>
    </location>
</feature>
<reference evidence="2" key="1">
    <citation type="journal article" date="2022" name="bioRxiv">
        <title>Sequencing and chromosome-scale assembly of the giantPleurodeles waltlgenome.</title>
        <authorList>
            <person name="Brown T."/>
            <person name="Elewa A."/>
            <person name="Iarovenko S."/>
            <person name="Subramanian E."/>
            <person name="Araus A.J."/>
            <person name="Petzold A."/>
            <person name="Susuki M."/>
            <person name="Suzuki K.-i.T."/>
            <person name="Hayashi T."/>
            <person name="Toyoda A."/>
            <person name="Oliveira C."/>
            <person name="Osipova E."/>
            <person name="Leigh N.D."/>
            <person name="Simon A."/>
            <person name="Yun M.H."/>
        </authorList>
    </citation>
    <scope>NUCLEOTIDE SEQUENCE</scope>
    <source>
        <strain evidence="2">20211129_DDA</strain>
        <tissue evidence="2">Liver</tissue>
    </source>
</reference>
<dbReference type="SUPFAM" id="SSF57997">
    <property type="entry name" value="Tropomyosin"/>
    <property type="match status" value="1"/>
</dbReference>
<dbReference type="Proteomes" id="UP001066276">
    <property type="component" value="Chromosome 5"/>
</dbReference>